<evidence type="ECO:0000256" key="7">
    <source>
        <dbReference type="ARBA" id="ARBA00022679"/>
    </source>
</evidence>
<keyword evidence="7 13" id="KW-0808">Transferase</keyword>
<dbReference type="NCBIfam" id="TIGR00682">
    <property type="entry name" value="lpxK"/>
    <property type="match status" value="1"/>
</dbReference>
<protein>
    <recommendedName>
        <fullName evidence="4 13">Tetraacyldisaccharide 4'-kinase</fullName>
        <ecNumber evidence="3 13">2.7.1.130</ecNumber>
    </recommendedName>
    <alternativeName>
        <fullName evidence="12 13">Lipid A 4'-kinase</fullName>
    </alternativeName>
</protein>
<keyword evidence="6 13" id="KW-0441">Lipid A biosynthesis</keyword>
<dbReference type="EMBL" id="SDHY01000006">
    <property type="protein sequence ID" value="RXK47530.1"/>
    <property type="molecule type" value="Genomic_DNA"/>
</dbReference>
<dbReference type="AlphaFoldDB" id="A0A4V1M591"/>
<dbReference type="GO" id="GO:0009244">
    <property type="term" value="P:lipopolysaccharide core region biosynthetic process"/>
    <property type="evidence" value="ECO:0007669"/>
    <property type="project" value="TreeGrafter"/>
</dbReference>
<evidence type="ECO:0000313" key="15">
    <source>
        <dbReference type="Proteomes" id="UP000289455"/>
    </source>
</evidence>
<dbReference type="InterPro" id="IPR003758">
    <property type="entry name" value="LpxK"/>
</dbReference>
<dbReference type="HAMAP" id="MF_00409">
    <property type="entry name" value="LpxK"/>
    <property type="match status" value="1"/>
</dbReference>
<evidence type="ECO:0000256" key="5">
    <source>
        <dbReference type="ARBA" id="ARBA00022516"/>
    </source>
</evidence>
<dbReference type="InterPro" id="IPR027417">
    <property type="entry name" value="P-loop_NTPase"/>
</dbReference>
<keyword evidence="10 13" id="KW-0067">ATP-binding</keyword>
<evidence type="ECO:0000256" key="3">
    <source>
        <dbReference type="ARBA" id="ARBA00012071"/>
    </source>
</evidence>
<dbReference type="GO" id="GO:0005524">
    <property type="term" value="F:ATP binding"/>
    <property type="evidence" value="ECO:0007669"/>
    <property type="project" value="UniProtKB-UniRule"/>
</dbReference>
<dbReference type="PANTHER" id="PTHR42724:SF1">
    <property type="entry name" value="TETRAACYLDISACCHARIDE 4'-KINASE, MITOCHONDRIAL-RELATED"/>
    <property type="match status" value="1"/>
</dbReference>
<dbReference type="PANTHER" id="PTHR42724">
    <property type="entry name" value="TETRAACYLDISACCHARIDE 4'-KINASE"/>
    <property type="match status" value="1"/>
</dbReference>
<evidence type="ECO:0000256" key="1">
    <source>
        <dbReference type="ARBA" id="ARBA00002274"/>
    </source>
</evidence>
<keyword evidence="9 13" id="KW-0418">Kinase</keyword>
<organism evidence="14 15">
    <name type="scientific">Aquirufa rosea</name>
    <dbReference type="NCBI Taxonomy" id="2509241"/>
    <lineage>
        <taxon>Bacteria</taxon>
        <taxon>Pseudomonadati</taxon>
        <taxon>Bacteroidota</taxon>
        <taxon>Cytophagia</taxon>
        <taxon>Cytophagales</taxon>
        <taxon>Flectobacillaceae</taxon>
        <taxon>Aquirufa</taxon>
    </lineage>
</organism>
<evidence type="ECO:0000256" key="8">
    <source>
        <dbReference type="ARBA" id="ARBA00022741"/>
    </source>
</evidence>
<comment type="caution">
    <text evidence="13">Lacks conserved residue(s) required for the propagation of feature annotation.</text>
</comment>
<name>A0A4V1M591_9BACT</name>
<dbReference type="GO" id="GO:0005886">
    <property type="term" value="C:plasma membrane"/>
    <property type="evidence" value="ECO:0007669"/>
    <property type="project" value="TreeGrafter"/>
</dbReference>
<keyword evidence="11 13" id="KW-0443">Lipid metabolism</keyword>
<evidence type="ECO:0000256" key="11">
    <source>
        <dbReference type="ARBA" id="ARBA00023098"/>
    </source>
</evidence>
<evidence type="ECO:0000313" key="14">
    <source>
        <dbReference type="EMBL" id="RXK47530.1"/>
    </source>
</evidence>
<sequence>MKKLLTFFPALLYGIVISIRNAFYDRGWFASHHFDQVKTIVVGNLAVGGTGKSPLVNYLIKQFLGKTTLGTLSRGYGRKSQGFKWVISDSMADEVGDEPLTYKTNFPDLAVAVCESRVAGIQDMLNDQPELKTIILDDAFQHRALKADVQIVCTTFDQPYFEDHLMPMGRLREWREGIQRADMVLVTRCPASMTEKQKSKFRTHIPQPVFFASIRYASVQGNSSARGIKIWHALAGIADPSLFFDQVKRLGNLASMQSFPDHHRFSTIELKELELKASTMSSQEAFITTQKDYIRLQAAFDDYPRMANKMMFLPMEMYFLEDEAEFWASLNKALSR</sequence>
<keyword evidence="15" id="KW-1185">Reference proteome</keyword>
<dbReference type="UniPathway" id="UPA00359">
    <property type="reaction ID" value="UER00482"/>
</dbReference>
<comment type="similarity">
    <text evidence="13">Belongs to the LpxK family.</text>
</comment>
<gene>
    <name evidence="13 14" type="primary">lpxK</name>
    <name evidence="14" type="ORF">ESB04_09830</name>
</gene>
<dbReference type="RefSeq" id="WP_129027570.1">
    <property type="nucleotide sequence ID" value="NZ_SDHY01000006.1"/>
</dbReference>
<dbReference type="GO" id="GO:0009245">
    <property type="term" value="P:lipid A biosynthetic process"/>
    <property type="evidence" value="ECO:0007669"/>
    <property type="project" value="UniProtKB-UniRule"/>
</dbReference>
<evidence type="ECO:0000256" key="2">
    <source>
        <dbReference type="ARBA" id="ARBA00004870"/>
    </source>
</evidence>
<evidence type="ECO:0000256" key="6">
    <source>
        <dbReference type="ARBA" id="ARBA00022556"/>
    </source>
</evidence>
<keyword evidence="5 13" id="KW-0444">Lipid biosynthesis</keyword>
<dbReference type="EC" id="2.7.1.130" evidence="3 13"/>
<evidence type="ECO:0000256" key="13">
    <source>
        <dbReference type="HAMAP-Rule" id="MF_00409"/>
    </source>
</evidence>
<comment type="caution">
    <text evidence="14">The sequence shown here is derived from an EMBL/GenBank/DDBJ whole genome shotgun (WGS) entry which is preliminary data.</text>
</comment>
<proteinExistence type="inferred from homology"/>
<evidence type="ECO:0000256" key="9">
    <source>
        <dbReference type="ARBA" id="ARBA00022777"/>
    </source>
</evidence>
<dbReference type="Proteomes" id="UP000289455">
    <property type="component" value="Unassembled WGS sequence"/>
</dbReference>
<dbReference type="SUPFAM" id="SSF52540">
    <property type="entry name" value="P-loop containing nucleoside triphosphate hydrolases"/>
    <property type="match status" value="1"/>
</dbReference>
<dbReference type="OrthoDB" id="9766423at2"/>
<dbReference type="GO" id="GO:0009029">
    <property type="term" value="F:lipid-A 4'-kinase activity"/>
    <property type="evidence" value="ECO:0007669"/>
    <property type="project" value="UniProtKB-UniRule"/>
</dbReference>
<reference evidence="14 15" key="1">
    <citation type="submission" date="2019-01" db="EMBL/GenBank/DDBJ databases">
        <title>Cytophagaceae bacterium strain CAR-16.</title>
        <authorList>
            <person name="Chen W.-M."/>
        </authorList>
    </citation>
    <scope>NUCLEOTIDE SEQUENCE [LARGE SCALE GENOMIC DNA]</scope>
    <source>
        <strain evidence="14 15">CAR-16</strain>
    </source>
</reference>
<keyword evidence="8 13" id="KW-0547">Nucleotide-binding</keyword>
<comment type="catalytic activity">
    <reaction evidence="13">
        <text>a lipid A disaccharide + ATP = a lipid IVA + ADP + H(+)</text>
        <dbReference type="Rhea" id="RHEA:67840"/>
        <dbReference type="ChEBI" id="CHEBI:15378"/>
        <dbReference type="ChEBI" id="CHEBI:30616"/>
        <dbReference type="ChEBI" id="CHEBI:176343"/>
        <dbReference type="ChEBI" id="CHEBI:176425"/>
        <dbReference type="ChEBI" id="CHEBI:456216"/>
        <dbReference type="EC" id="2.7.1.130"/>
    </reaction>
</comment>
<comment type="pathway">
    <text evidence="2 13">Glycolipid biosynthesis; lipid IV(A) biosynthesis; lipid IV(A) from (3R)-3-hydroxytetradecanoyl-[acyl-carrier-protein] and UDP-N-acetyl-alpha-D-glucosamine: step 6/6.</text>
</comment>
<comment type="function">
    <text evidence="1 13">Transfers the gamma-phosphate of ATP to the 4'-position of a tetraacyldisaccharide 1-phosphate intermediate (termed DS-1-P) to form tetraacyldisaccharide 1,4'-bis-phosphate (lipid IVA).</text>
</comment>
<accession>A0A4V1M591</accession>
<dbReference type="Pfam" id="PF02606">
    <property type="entry name" value="LpxK"/>
    <property type="match status" value="1"/>
</dbReference>
<evidence type="ECO:0000256" key="10">
    <source>
        <dbReference type="ARBA" id="ARBA00022840"/>
    </source>
</evidence>
<evidence type="ECO:0000256" key="12">
    <source>
        <dbReference type="ARBA" id="ARBA00029757"/>
    </source>
</evidence>
<evidence type="ECO:0000256" key="4">
    <source>
        <dbReference type="ARBA" id="ARBA00016436"/>
    </source>
</evidence>